<evidence type="ECO:0000256" key="6">
    <source>
        <dbReference type="ARBA" id="ARBA00022729"/>
    </source>
</evidence>
<accession>A0A7J7K034</accession>
<comment type="caution">
    <text evidence="10">The sequence shown here is derived from an EMBL/GenBank/DDBJ whole genome shotgun (WGS) entry which is preliminary data.</text>
</comment>
<sequence>METGSVFLICSLCLKSLLLVKRFDSHILKTFWELKATFKVIMLIKVKPAVLLLAVAFLLGTEGKSSGADSAACSKSNMLPLHGSQPQTTISPYNIEIHTNYYIPGGSVSITLKGSQSFRGFLIMALPENDDTASPIGSFNSQSELVQDQCAGGVTHTSTFSSFQPAKDSIVLTWNVPTTLTGNIKFYGTFVHTASEYWVKQSSTRLQPAGFPFNSASQKFGILLFLKDMVDWVMYSIQN</sequence>
<dbReference type="Pfam" id="PF02014">
    <property type="entry name" value="Reeler"/>
    <property type="match status" value="1"/>
</dbReference>
<dbReference type="InterPro" id="IPR051237">
    <property type="entry name" value="Ferric-chelate_Red/DefProt"/>
</dbReference>
<dbReference type="AlphaFoldDB" id="A0A7J7K034"/>
<keyword evidence="4" id="KW-0929">Antimicrobial</keyword>
<evidence type="ECO:0000313" key="11">
    <source>
        <dbReference type="Proteomes" id="UP000593567"/>
    </source>
</evidence>
<evidence type="ECO:0000259" key="9">
    <source>
        <dbReference type="PROSITE" id="PS51019"/>
    </source>
</evidence>
<dbReference type="InterPro" id="IPR042307">
    <property type="entry name" value="Reeler_sf"/>
</dbReference>
<keyword evidence="3" id="KW-0964">Secreted</keyword>
<dbReference type="PROSITE" id="PS51019">
    <property type="entry name" value="REELIN"/>
    <property type="match status" value="1"/>
</dbReference>
<evidence type="ECO:0000256" key="7">
    <source>
        <dbReference type="ARBA" id="ARBA00022859"/>
    </source>
</evidence>
<evidence type="ECO:0000256" key="1">
    <source>
        <dbReference type="ARBA" id="ARBA00004613"/>
    </source>
</evidence>
<comment type="subcellular location">
    <subcellularLocation>
        <location evidence="1">Secreted</location>
    </subcellularLocation>
</comment>
<dbReference type="GO" id="GO:0045087">
    <property type="term" value="P:innate immune response"/>
    <property type="evidence" value="ECO:0007669"/>
    <property type="project" value="UniProtKB-KW"/>
</dbReference>
<dbReference type="Gene3D" id="2.60.40.4060">
    <property type="entry name" value="Reeler domain"/>
    <property type="match status" value="1"/>
</dbReference>
<dbReference type="CDD" id="cd08544">
    <property type="entry name" value="Reeler"/>
    <property type="match status" value="1"/>
</dbReference>
<dbReference type="GO" id="GO:0005576">
    <property type="term" value="C:extracellular region"/>
    <property type="evidence" value="ECO:0007669"/>
    <property type="project" value="UniProtKB-SubCell"/>
</dbReference>
<evidence type="ECO:0000313" key="10">
    <source>
        <dbReference type="EMBL" id="KAF6031999.1"/>
    </source>
</evidence>
<dbReference type="Proteomes" id="UP000593567">
    <property type="component" value="Unassembled WGS sequence"/>
</dbReference>
<evidence type="ECO:0000256" key="3">
    <source>
        <dbReference type="ARBA" id="ARBA00022525"/>
    </source>
</evidence>
<dbReference type="GO" id="GO:0016020">
    <property type="term" value="C:membrane"/>
    <property type="evidence" value="ECO:0007669"/>
    <property type="project" value="TreeGrafter"/>
</dbReference>
<keyword evidence="11" id="KW-1185">Reference proteome</keyword>
<reference evidence="10" key="1">
    <citation type="submission" date="2020-06" db="EMBL/GenBank/DDBJ databases">
        <title>Draft genome of Bugula neritina, a colonial animal packing powerful symbionts and potential medicines.</title>
        <authorList>
            <person name="Rayko M."/>
        </authorList>
    </citation>
    <scope>NUCLEOTIDE SEQUENCE [LARGE SCALE GENOMIC DNA]</scope>
    <source>
        <strain evidence="10">Kwan_BN1</strain>
    </source>
</reference>
<dbReference type="GO" id="GO:0042742">
    <property type="term" value="P:defense response to bacterium"/>
    <property type="evidence" value="ECO:0007669"/>
    <property type="project" value="UniProtKB-KW"/>
</dbReference>
<keyword evidence="6" id="KW-0732">Signal</keyword>
<evidence type="ECO:0000256" key="4">
    <source>
        <dbReference type="ARBA" id="ARBA00022529"/>
    </source>
</evidence>
<feature type="domain" description="Reelin" evidence="9">
    <location>
        <begin position="50"/>
        <end position="219"/>
    </location>
</feature>
<dbReference type="OrthoDB" id="6372137at2759"/>
<comment type="similarity">
    <text evidence="2">Belongs to the insect defense protein family.</text>
</comment>
<keyword evidence="8" id="KW-0044">Antibiotic</keyword>
<keyword evidence="7" id="KW-0391">Immunity</keyword>
<protein>
    <submittedName>
        <fullName evidence="10">FRRS1</fullName>
    </submittedName>
</protein>
<dbReference type="InterPro" id="IPR002861">
    <property type="entry name" value="Reeler_dom"/>
</dbReference>
<keyword evidence="5" id="KW-0399">Innate immunity</keyword>
<name>A0A7J7K034_BUGNE</name>
<dbReference type="PANTHER" id="PTHR45828">
    <property type="entry name" value="CYTOCHROME B561/FERRIC REDUCTASE TRANSMEMBRANE"/>
    <property type="match status" value="1"/>
</dbReference>
<evidence type="ECO:0000256" key="8">
    <source>
        <dbReference type="ARBA" id="ARBA00023022"/>
    </source>
</evidence>
<organism evidence="10 11">
    <name type="scientific">Bugula neritina</name>
    <name type="common">Brown bryozoan</name>
    <name type="synonym">Sertularia neritina</name>
    <dbReference type="NCBI Taxonomy" id="10212"/>
    <lineage>
        <taxon>Eukaryota</taxon>
        <taxon>Metazoa</taxon>
        <taxon>Spiralia</taxon>
        <taxon>Lophotrochozoa</taxon>
        <taxon>Bryozoa</taxon>
        <taxon>Gymnolaemata</taxon>
        <taxon>Cheilostomatida</taxon>
        <taxon>Flustrina</taxon>
        <taxon>Buguloidea</taxon>
        <taxon>Bugulidae</taxon>
        <taxon>Bugula</taxon>
    </lineage>
</organism>
<evidence type="ECO:0000256" key="5">
    <source>
        <dbReference type="ARBA" id="ARBA00022588"/>
    </source>
</evidence>
<evidence type="ECO:0000256" key="2">
    <source>
        <dbReference type="ARBA" id="ARBA00008501"/>
    </source>
</evidence>
<proteinExistence type="inferred from homology"/>
<gene>
    <name evidence="10" type="ORF">EB796_009721</name>
</gene>
<dbReference type="EMBL" id="VXIV02001548">
    <property type="protein sequence ID" value="KAF6031999.1"/>
    <property type="molecule type" value="Genomic_DNA"/>
</dbReference>
<dbReference type="PANTHER" id="PTHR45828:SF9">
    <property type="entry name" value="CELL WALL INTEGRITY AND STRESS RESPONSE COMPONENT 4-LIKE-RELATED"/>
    <property type="match status" value="1"/>
</dbReference>